<keyword evidence="2" id="KW-1133">Transmembrane helix</keyword>
<dbReference type="Proteomes" id="UP001494902">
    <property type="component" value="Unassembled WGS sequence"/>
</dbReference>
<dbReference type="InterPro" id="IPR051203">
    <property type="entry name" value="Polysaccharide_Synthase-Rel"/>
</dbReference>
<comment type="similarity">
    <text evidence="1">Belongs to the polysaccharide synthase family.</text>
</comment>
<dbReference type="Gene3D" id="3.40.50.720">
    <property type="entry name" value="NAD(P)-binding Rossmann-like Domain"/>
    <property type="match status" value="2"/>
</dbReference>
<keyword evidence="2" id="KW-0812">Transmembrane</keyword>
<feature type="transmembrane region" description="Helical" evidence="2">
    <location>
        <begin position="115"/>
        <end position="133"/>
    </location>
</feature>
<name>A0ABV1K3T3_9PSEU</name>
<gene>
    <name evidence="4" type="ORF">WIS52_01395</name>
</gene>
<dbReference type="InterPro" id="IPR003869">
    <property type="entry name" value="Polysac_CapD-like"/>
</dbReference>
<organism evidence="4 5">
    <name type="scientific">Pseudonocardia nematodicida</name>
    <dbReference type="NCBI Taxonomy" id="1206997"/>
    <lineage>
        <taxon>Bacteria</taxon>
        <taxon>Bacillati</taxon>
        <taxon>Actinomycetota</taxon>
        <taxon>Actinomycetes</taxon>
        <taxon>Pseudonocardiales</taxon>
        <taxon>Pseudonocardiaceae</taxon>
        <taxon>Pseudonocardia</taxon>
    </lineage>
</organism>
<dbReference type="InterPro" id="IPR036291">
    <property type="entry name" value="NAD(P)-bd_dom_sf"/>
</dbReference>
<feature type="domain" description="Polysaccharide biosynthesis protein CapD-like" evidence="3">
    <location>
        <begin position="292"/>
        <end position="567"/>
    </location>
</feature>
<comment type="caution">
    <text evidence="4">The sequence shown here is derived from an EMBL/GenBank/DDBJ whole genome shotgun (WGS) entry which is preliminary data.</text>
</comment>
<reference evidence="4 5" key="1">
    <citation type="submission" date="2024-03" db="EMBL/GenBank/DDBJ databases">
        <title>Draft genome sequence of Pseudonocardia nematodicida JCM 31783.</title>
        <authorList>
            <person name="Butdee W."/>
            <person name="Duangmal K."/>
        </authorList>
    </citation>
    <scope>NUCLEOTIDE SEQUENCE [LARGE SCALE GENOMIC DNA]</scope>
    <source>
        <strain evidence="4 5">JCM 31783</strain>
    </source>
</reference>
<evidence type="ECO:0000313" key="4">
    <source>
        <dbReference type="EMBL" id="MEQ3549110.1"/>
    </source>
</evidence>
<protein>
    <submittedName>
        <fullName evidence="4">Nucleoside-diphosphate sugar epimerase/dehydratase</fullName>
    </submittedName>
</protein>
<sequence length="624" mass="66649">MARRSDSDRARGTGRNIPPEAFVDALTWGPSLLVAAWLRLDTEIWEVFPPPALAFVVAIALVLQFTASTVAKNLRGHRVTGAVDDALHVVATFSVAGSALFVIGLLPLVSVPRSVPLIALLVAVPLAVGQRVLRRLLHERRSRPDPASAIPVIVFGAGRGGQEIVRSMLGDAGAGYLPAALVDDDPHARGRRISGVVVRGTRDDIGEIATATGAEYLVIAVQSLAVEDIRAVSRIATAAGLQVKVIPALKDMLRPWIGFADLRDLDIADLIGRTPVEVDISSIAEYVSGRCVLVTGAGGSIGSELCRQLDRFGPDSLLMLDRDESALHALQLSLHGRALLDSPDVVLADIRDRDTLHRIFHERRPDVVFHAAALKHLPMLEQYPQEAWQTNVVGTANVLDAALAAGVGRFVNISTDKAANPTSVLGHSKRVGERLVAGVAAREGVPYVSVRFGNVIGSRGSVLTTFAEQIGAGLPITVTHPDVTRFFMTIPEAVRLVVQAGAVGRPGEVLVLDMGEPVRIVDIARQLTLLAGRSVQIVYTGLRDGEKLHEELFGTGEQDVRPVHPAVSHVPVPPLEPDATVRPVTAGEAEAVMRHLAERTVGVPQARVAHPERLARVVSIGERQ</sequence>
<dbReference type="CDD" id="cd05237">
    <property type="entry name" value="UDP_invert_4-6DH_SDR_e"/>
    <property type="match status" value="1"/>
</dbReference>
<proteinExistence type="inferred from homology"/>
<keyword evidence="5" id="KW-1185">Reference proteome</keyword>
<dbReference type="SUPFAM" id="SSF51735">
    <property type="entry name" value="NAD(P)-binding Rossmann-fold domains"/>
    <property type="match status" value="2"/>
</dbReference>
<dbReference type="PANTHER" id="PTHR43318">
    <property type="entry name" value="UDP-N-ACETYLGLUCOSAMINE 4,6-DEHYDRATASE"/>
    <property type="match status" value="1"/>
</dbReference>
<dbReference type="EMBL" id="JBEDNQ010000001">
    <property type="protein sequence ID" value="MEQ3549110.1"/>
    <property type="molecule type" value="Genomic_DNA"/>
</dbReference>
<dbReference type="Pfam" id="PF02719">
    <property type="entry name" value="Polysacc_synt_2"/>
    <property type="match status" value="1"/>
</dbReference>
<evidence type="ECO:0000313" key="5">
    <source>
        <dbReference type="Proteomes" id="UP001494902"/>
    </source>
</evidence>
<evidence type="ECO:0000256" key="2">
    <source>
        <dbReference type="SAM" id="Phobius"/>
    </source>
</evidence>
<feature type="transmembrane region" description="Helical" evidence="2">
    <location>
        <begin position="86"/>
        <end position="109"/>
    </location>
</feature>
<keyword evidence="2" id="KW-0472">Membrane</keyword>
<feature type="transmembrane region" description="Helical" evidence="2">
    <location>
        <begin position="52"/>
        <end position="74"/>
    </location>
</feature>
<evidence type="ECO:0000256" key="1">
    <source>
        <dbReference type="ARBA" id="ARBA00007430"/>
    </source>
</evidence>
<dbReference type="RefSeq" id="WP_349296200.1">
    <property type="nucleotide sequence ID" value="NZ_JBEDNQ010000001.1"/>
</dbReference>
<accession>A0ABV1K3T3</accession>
<dbReference type="PANTHER" id="PTHR43318:SF1">
    <property type="entry name" value="POLYSACCHARIDE BIOSYNTHESIS PROTEIN EPSC-RELATED"/>
    <property type="match status" value="1"/>
</dbReference>
<evidence type="ECO:0000259" key="3">
    <source>
        <dbReference type="Pfam" id="PF02719"/>
    </source>
</evidence>